<protein>
    <submittedName>
        <fullName evidence="2">Uncharacterized protein</fullName>
    </submittedName>
</protein>
<feature type="compositionally biased region" description="Basic and acidic residues" evidence="1">
    <location>
        <begin position="16"/>
        <end position="37"/>
    </location>
</feature>
<feature type="compositionally biased region" description="Polar residues" evidence="1">
    <location>
        <begin position="1"/>
        <end position="10"/>
    </location>
</feature>
<name>A0AA88E7M4_FICCA</name>
<keyword evidence="3" id="KW-1185">Reference proteome</keyword>
<comment type="caution">
    <text evidence="2">The sequence shown here is derived from an EMBL/GenBank/DDBJ whole genome shotgun (WGS) entry which is preliminary data.</text>
</comment>
<organism evidence="2 3">
    <name type="scientific">Ficus carica</name>
    <name type="common">Common fig</name>
    <dbReference type="NCBI Taxonomy" id="3494"/>
    <lineage>
        <taxon>Eukaryota</taxon>
        <taxon>Viridiplantae</taxon>
        <taxon>Streptophyta</taxon>
        <taxon>Embryophyta</taxon>
        <taxon>Tracheophyta</taxon>
        <taxon>Spermatophyta</taxon>
        <taxon>Magnoliopsida</taxon>
        <taxon>eudicotyledons</taxon>
        <taxon>Gunneridae</taxon>
        <taxon>Pentapetalae</taxon>
        <taxon>rosids</taxon>
        <taxon>fabids</taxon>
        <taxon>Rosales</taxon>
        <taxon>Moraceae</taxon>
        <taxon>Ficeae</taxon>
        <taxon>Ficus</taxon>
    </lineage>
</organism>
<dbReference type="AlphaFoldDB" id="A0AA88E7M4"/>
<evidence type="ECO:0000256" key="1">
    <source>
        <dbReference type="SAM" id="MobiDB-lite"/>
    </source>
</evidence>
<gene>
    <name evidence="2" type="ORF">TIFTF001_036448</name>
</gene>
<evidence type="ECO:0000313" key="3">
    <source>
        <dbReference type="Proteomes" id="UP001187192"/>
    </source>
</evidence>
<reference evidence="2" key="1">
    <citation type="submission" date="2023-07" db="EMBL/GenBank/DDBJ databases">
        <title>draft genome sequence of fig (Ficus carica).</title>
        <authorList>
            <person name="Takahashi T."/>
            <person name="Nishimura K."/>
        </authorList>
    </citation>
    <scope>NUCLEOTIDE SEQUENCE</scope>
</reference>
<sequence length="37" mass="4035">MVPDNHSPTASGRGFGDNHDSDEAADDCSPRIHDPWQ</sequence>
<feature type="region of interest" description="Disordered" evidence="1">
    <location>
        <begin position="1"/>
        <end position="37"/>
    </location>
</feature>
<evidence type="ECO:0000313" key="2">
    <source>
        <dbReference type="EMBL" id="GMN67381.1"/>
    </source>
</evidence>
<proteinExistence type="predicted"/>
<dbReference type="Proteomes" id="UP001187192">
    <property type="component" value="Unassembled WGS sequence"/>
</dbReference>
<dbReference type="EMBL" id="BTGU01000442">
    <property type="protein sequence ID" value="GMN67381.1"/>
    <property type="molecule type" value="Genomic_DNA"/>
</dbReference>
<accession>A0AA88E7M4</accession>